<evidence type="ECO:0000256" key="3">
    <source>
        <dbReference type="ARBA" id="ARBA00022630"/>
    </source>
</evidence>
<dbReference type="Pfam" id="PF10418">
    <property type="entry name" value="DHODB_Fe-S_bind"/>
    <property type="match status" value="1"/>
</dbReference>
<evidence type="ECO:0000256" key="2">
    <source>
        <dbReference type="ARBA" id="ARBA00022448"/>
    </source>
</evidence>
<feature type="binding site" evidence="11">
    <location>
        <begin position="68"/>
        <end position="69"/>
    </location>
    <ligand>
        <name>FAD</name>
        <dbReference type="ChEBI" id="CHEBI:57692"/>
    </ligand>
</feature>
<dbReference type="PIRSF" id="PIRSF006816">
    <property type="entry name" value="Cyc3_hyd_g"/>
    <property type="match status" value="1"/>
</dbReference>
<dbReference type="GO" id="GO:0046872">
    <property type="term" value="F:metal ion binding"/>
    <property type="evidence" value="ECO:0007669"/>
    <property type="project" value="UniProtKB-KW"/>
</dbReference>
<evidence type="ECO:0000259" key="13">
    <source>
        <dbReference type="PROSITE" id="PS51384"/>
    </source>
</evidence>
<feature type="binding site" evidence="12">
    <location>
        <position position="206"/>
    </location>
    <ligand>
        <name>[2Fe-2S] cluster</name>
        <dbReference type="ChEBI" id="CHEBI:190135"/>
    </ligand>
</feature>
<comment type="caution">
    <text evidence="14">The sequence shown here is derived from an EMBL/GenBank/DDBJ whole genome shotgun (WGS) entry which is preliminary data.</text>
</comment>
<evidence type="ECO:0000256" key="10">
    <source>
        <dbReference type="ARBA" id="ARBA00034078"/>
    </source>
</evidence>
<dbReference type="InterPro" id="IPR039261">
    <property type="entry name" value="FNR_nucleotide-bd"/>
</dbReference>
<proteinExistence type="inferred from homology"/>
<dbReference type="PANTHER" id="PTHR43513">
    <property type="entry name" value="DIHYDROOROTATE DEHYDROGENASE B (NAD(+)), ELECTRON TRANSFER SUBUNIT"/>
    <property type="match status" value="1"/>
</dbReference>
<dbReference type="Proteomes" id="UP000473648">
    <property type="component" value="Unassembled WGS sequence"/>
</dbReference>
<dbReference type="Gene3D" id="3.40.50.80">
    <property type="entry name" value="Nucleotide-binding domain of ferredoxin-NADP reductase (FNR) module"/>
    <property type="match status" value="1"/>
</dbReference>
<comment type="cofactor">
    <cofactor evidence="10">
        <name>[2Fe-2S] cluster</name>
        <dbReference type="ChEBI" id="CHEBI:190135"/>
    </cofactor>
</comment>
<dbReference type="InterPro" id="IPR017938">
    <property type="entry name" value="Riboflavin_synthase-like_b-brl"/>
</dbReference>
<keyword evidence="6 11" id="KW-0274">FAD</keyword>
<name>A0A6L5GTK1_9FIRM</name>
<accession>A0A6L5GTK1</accession>
<dbReference type="GO" id="GO:0006221">
    <property type="term" value="P:pyrimidine nucleotide biosynthetic process"/>
    <property type="evidence" value="ECO:0007669"/>
    <property type="project" value="InterPro"/>
</dbReference>
<keyword evidence="8 12" id="KW-0408">Iron</keyword>
<reference evidence="14" key="1">
    <citation type="journal article" date="2020" name="Appl. Environ. Microbiol.">
        <title>Medium-Chain Fatty Acid Synthesis by 'Candidatus Weimeria bifida' gen. nov., sp. nov., and 'Candidatus Pseudoramibacter fermentans' sp. nov.</title>
        <authorList>
            <person name="Scarborough M.J."/>
            <person name="Myers K.S."/>
            <person name="Donohue T.J."/>
            <person name="Noguera D.R."/>
        </authorList>
    </citation>
    <scope>NUCLEOTIDE SEQUENCE</scope>
    <source>
        <strain evidence="14">EUB1.1</strain>
    </source>
</reference>
<evidence type="ECO:0000256" key="4">
    <source>
        <dbReference type="ARBA" id="ARBA00022714"/>
    </source>
</evidence>
<dbReference type="PROSITE" id="PS51384">
    <property type="entry name" value="FAD_FR"/>
    <property type="match status" value="1"/>
</dbReference>
<dbReference type="SUPFAM" id="SSF63380">
    <property type="entry name" value="Riboflavin synthase domain-like"/>
    <property type="match status" value="1"/>
</dbReference>
<evidence type="ECO:0000256" key="9">
    <source>
        <dbReference type="ARBA" id="ARBA00023014"/>
    </source>
</evidence>
<dbReference type="Gene3D" id="2.10.240.10">
    <property type="entry name" value="Dihydroorotate dehydrogenase, electron transfer subunit"/>
    <property type="match status" value="1"/>
</dbReference>
<dbReference type="GO" id="GO:0050660">
    <property type="term" value="F:flavin adenine dinucleotide binding"/>
    <property type="evidence" value="ECO:0007669"/>
    <property type="project" value="InterPro"/>
</dbReference>
<evidence type="ECO:0000313" key="14">
    <source>
        <dbReference type="EMBL" id="MQM73478.1"/>
    </source>
</evidence>
<dbReference type="SUPFAM" id="SSF52343">
    <property type="entry name" value="Ferredoxin reductase-like, C-terminal NADP-linked domain"/>
    <property type="match status" value="1"/>
</dbReference>
<keyword evidence="3 11" id="KW-0285">Flavoprotein</keyword>
<evidence type="ECO:0000256" key="5">
    <source>
        <dbReference type="ARBA" id="ARBA00022723"/>
    </source>
</evidence>
<evidence type="ECO:0000256" key="1">
    <source>
        <dbReference type="ARBA" id="ARBA00006422"/>
    </source>
</evidence>
<feature type="binding site" evidence="12">
    <location>
        <position position="201"/>
    </location>
    <ligand>
        <name>[2Fe-2S] cluster</name>
        <dbReference type="ChEBI" id="CHEBI:190135"/>
    </ligand>
</feature>
<evidence type="ECO:0000256" key="8">
    <source>
        <dbReference type="ARBA" id="ARBA00023004"/>
    </source>
</evidence>
<evidence type="ECO:0000256" key="12">
    <source>
        <dbReference type="PIRSR" id="PIRSR006816-2"/>
    </source>
</evidence>
<comment type="similarity">
    <text evidence="1">Belongs to the PyrK family.</text>
</comment>
<evidence type="ECO:0000256" key="6">
    <source>
        <dbReference type="ARBA" id="ARBA00022827"/>
    </source>
</evidence>
<feature type="binding site" evidence="11">
    <location>
        <begin position="44"/>
        <end position="47"/>
    </location>
    <ligand>
        <name>FAD</name>
        <dbReference type="ChEBI" id="CHEBI:57692"/>
    </ligand>
</feature>
<keyword evidence="4 12" id="KW-0001">2Fe-2S</keyword>
<evidence type="ECO:0000313" key="15">
    <source>
        <dbReference type="Proteomes" id="UP000473648"/>
    </source>
</evidence>
<sequence>MAVIKSNYAIAEGIYLMEVAWQGEVRPGQFFMLRAWERDPLLSRPISVCDYDEESGTLTFLYMVKGQGTRLMSRLGPMDAITLDGPHGNGFPEIKSNLVAVGGGIGIAPLLYTIKDFKRRHKRRKVRAYLGFSNESYFVEAFNQVADDVIVNIGGIITDIVEVKRGETVIACGPNIMMQALADVVPPKHDVYLSLEKRMACGMGVCLGCSIPTVDGNRQVCSDGPVFTRETLMWGGAK</sequence>
<dbReference type="GO" id="GO:0016491">
    <property type="term" value="F:oxidoreductase activity"/>
    <property type="evidence" value="ECO:0007669"/>
    <property type="project" value="InterPro"/>
</dbReference>
<dbReference type="InterPro" id="IPR017927">
    <property type="entry name" value="FAD-bd_FR_type"/>
</dbReference>
<evidence type="ECO:0000256" key="7">
    <source>
        <dbReference type="ARBA" id="ARBA00022982"/>
    </source>
</evidence>
<dbReference type="EMBL" id="VOGB01000005">
    <property type="protein sequence ID" value="MQM73478.1"/>
    <property type="molecule type" value="Genomic_DNA"/>
</dbReference>
<dbReference type="NCBIfam" id="NF000798">
    <property type="entry name" value="PRK00054.1-3"/>
    <property type="match status" value="1"/>
</dbReference>
<gene>
    <name evidence="14" type="ORF">FRC53_08725</name>
</gene>
<comment type="cofactor">
    <cofactor evidence="11">
        <name>FAD</name>
        <dbReference type="ChEBI" id="CHEBI:57692"/>
    </cofactor>
    <text evidence="11">Binds 1 FAD per subunit.</text>
</comment>
<comment type="cofactor">
    <cofactor evidence="12">
        <name>[2Fe-2S] cluster</name>
        <dbReference type="ChEBI" id="CHEBI:190135"/>
    </cofactor>
    <text evidence="12">Binds 1 [2Fe-2S] cluster per subunit.</text>
</comment>
<dbReference type="InterPro" id="IPR012165">
    <property type="entry name" value="Cyt_c3_hydrogenase_gsu"/>
</dbReference>
<dbReference type="InterPro" id="IPR050353">
    <property type="entry name" value="PyrK_electron_transfer"/>
</dbReference>
<dbReference type="Gene3D" id="2.40.30.10">
    <property type="entry name" value="Translation factors"/>
    <property type="match status" value="1"/>
</dbReference>
<dbReference type="AlphaFoldDB" id="A0A6L5GTK1"/>
<feature type="binding site" evidence="12">
    <location>
        <position position="221"/>
    </location>
    <ligand>
        <name>[2Fe-2S] cluster</name>
        <dbReference type="ChEBI" id="CHEBI:190135"/>
    </ligand>
</feature>
<keyword evidence="7" id="KW-0249">Electron transport</keyword>
<dbReference type="InterPro" id="IPR037117">
    <property type="entry name" value="Dihydroorotate_DH_ele_sf"/>
</dbReference>
<feature type="domain" description="FAD-binding FR-type" evidence="13">
    <location>
        <begin position="1"/>
        <end position="93"/>
    </location>
</feature>
<organism evidence="14 15">
    <name type="scientific">Candidatus Pseudoramibacter fermentans</name>
    <dbReference type="NCBI Taxonomy" id="2594427"/>
    <lineage>
        <taxon>Bacteria</taxon>
        <taxon>Bacillati</taxon>
        <taxon>Bacillota</taxon>
        <taxon>Clostridia</taxon>
        <taxon>Eubacteriales</taxon>
        <taxon>Eubacteriaceae</taxon>
        <taxon>Pseudoramibacter</taxon>
    </lineage>
</organism>
<dbReference type="CDD" id="cd06218">
    <property type="entry name" value="DHOD_e_trans"/>
    <property type="match status" value="1"/>
</dbReference>
<feature type="binding site" evidence="12">
    <location>
        <position position="209"/>
    </location>
    <ligand>
        <name>[2Fe-2S] cluster</name>
        <dbReference type="ChEBI" id="CHEBI:190135"/>
    </ligand>
</feature>
<keyword evidence="15" id="KW-1185">Reference proteome</keyword>
<protein>
    <submittedName>
        <fullName evidence="14">Dihydroorotate dehydrogenase electron transfer subunit</fullName>
    </submittedName>
</protein>
<keyword evidence="9 12" id="KW-0411">Iron-sulfur</keyword>
<dbReference type="InterPro" id="IPR019480">
    <property type="entry name" value="Dihydroorotate_DH_Fe-S-bd"/>
</dbReference>
<dbReference type="GO" id="GO:0051537">
    <property type="term" value="F:2 iron, 2 sulfur cluster binding"/>
    <property type="evidence" value="ECO:0007669"/>
    <property type="project" value="UniProtKB-KW"/>
</dbReference>
<evidence type="ECO:0000256" key="11">
    <source>
        <dbReference type="PIRSR" id="PIRSR006816-1"/>
    </source>
</evidence>
<keyword evidence="2" id="KW-0813">Transport</keyword>
<dbReference type="PANTHER" id="PTHR43513:SF3">
    <property type="entry name" value="DIHYDROOROTATE DEHYDROGENASE B (NAD(+)), ELECTRON TRANSFER SUBUNIT-RELATED"/>
    <property type="match status" value="1"/>
</dbReference>
<keyword evidence="5 12" id="KW-0479">Metal-binding</keyword>